<feature type="coiled-coil region" evidence="9">
    <location>
        <begin position="233"/>
        <end position="284"/>
    </location>
</feature>
<dbReference type="GO" id="GO:0007274">
    <property type="term" value="P:neuromuscular synaptic transmission"/>
    <property type="evidence" value="ECO:0007669"/>
    <property type="project" value="TreeGrafter"/>
</dbReference>
<evidence type="ECO:0000256" key="5">
    <source>
        <dbReference type="ARBA" id="ARBA00023054"/>
    </source>
</evidence>
<dbReference type="Pfam" id="PF10174">
    <property type="entry name" value="Cast"/>
    <property type="match status" value="1"/>
</dbReference>
<feature type="region of interest" description="Disordered" evidence="10">
    <location>
        <begin position="1"/>
        <end position="43"/>
    </location>
</feature>
<dbReference type="Proteomes" id="UP000694562">
    <property type="component" value="Unplaced"/>
</dbReference>
<evidence type="ECO:0000256" key="10">
    <source>
        <dbReference type="SAM" id="MobiDB-lite"/>
    </source>
</evidence>
<dbReference type="SUPFAM" id="SSF57997">
    <property type="entry name" value="Tropomyosin"/>
    <property type="match status" value="1"/>
</dbReference>
<feature type="coiled-coil region" evidence="9">
    <location>
        <begin position="723"/>
        <end position="925"/>
    </location>
</feature>
<evidence type="ECO:0000313" key="11">
    <source>
        <dbReference type="Ensembl" id="ENSFTIP00000010365.1"/>
    </source>
</evidence>
<dbReference type="GO" id="GO:0048788">
    <property type="term" value="C:cytoskeleton of presynaptic active zone"/>
    <property type="evidence" value="ECO:0007669"/>
    <property type="project" value="TreeGrafter"/>
</dbReference>
<evidence type="ECO:0000313" key="12">
    <source>
        <dbReference type="Proteomes" id="UP000694562"/>
    </source>
</evidence>
<feature type="compositionally biased region" description="Polar residues" evidence="10">
    <location>
        <begin position="1"/>
        <end position="13"/>
    </location>
</feature>
<comment type="subcellular location">
    <subcellularLocation>
        <location evidence="1">Cytoplasm</location>
        <location evidence="1">Cytoskeleton</location>
    </subcellularLocation>
    <subcellularLocation>
        <location evidence="8">Presynapse</location>
    </subcellularLocation>
</comment>
<keyword evidence="7" id="KW-0966">Cell projection</keyword>
<evidence type="ECO:0000256" key="1">
    <source>
        <dbReference type="ARBA" id="ARBA00004245"/>
    </source>
</evidence>
<dbReference type="PANTHER" id="PTHR18861">
    <property type="entry name" value="ELKS/RAB6-INTERACTING/CAST PROTEIN"/>
    <property type="match status" value="1"/>
</dbReference>
<evidence type="ECO:0000256" key="4">
    <source>
        <dbReference type="ARBA" id="ARBA00023018"/>
    </source>
</evidence>
<keyword evidence="3" id="KW-0597">Phosphoprotein</keyword>
<evidence type="ECO:0000256" key="9">
    <source>
        <dbReference type="SAM" id="Coils"/>
    </source>
</evidence>
<reference evidence="11" key="2">
    <citation type="submission" date="2025-09" db="UniProtKB">
        <authorList>
            <consortium name="Ensembl"/>
        </authorList>
    </citation>
    <scope>IDENTIFICATION</scope>
</reference>
<feature type="region of interest" description="Disordered" evidence="10">
    <location>
        <begin position="936"/>
        <end position="965"/>
    </location>
</feature>
<feature type="compositionally biased region" description="Basic residues" evidence="10">
    <location>
        <begin position="940"/>
        <end position="961"/>
    </location>
</feature>
<feature type="compositionally biased region" description="Low complexity" evidence="10">
    <location>
        <begin position="14"/>
        <end position="25"/>
    </location>
</feature>
<proteinExistence type="predicted"/>
<protein>
    <submittedName>
        <fullName evidence="11">ELKS/RAB6-interacting/CAST family member 2</fullName>
    </submittedName>
</protein>
<keyword evidence="5 9" id="KW-0175">Coiled coil</keyword>
<organism evidence="11 12">
    <name type="scientific">Falco tinnunculus</name>
    <name type="common">Common kestrel</name>
    <dbReference type="NCBI Taxonomy" id="100819"/>
    <lineage>
        <taxon>Eukaryota</taxon>
        <taxon>Metazoa</taxon>
        <taxon>Chordata</taxon>
        <taxon>Craniata</taxon>
        <taxon>Vertebrata</taxon>
        <taxon>Euteleostomi</taxon>
        <taxon>Archelosauria</taxon>
        <taxon>Archosauria</taxon>
        <taxon>Dinosauria</taxon>
        <taxon>Saurischia</taxon>
        <taxon>Theropoda</taxon>
        <taxon>Coelurosauria</taxon>
        <taxon>Aves</taxon>
        <taxon>Neognathae</taxon>
        <taxon>Neoaves</taxon>
        <taxon>Telluraves</taxon>
        <taxon>Australaves</taxon>
        <taxon>Falconiformes</taxon>
        <taxon>Falconidae</taxon>
        <taxon>Falco</taxon>
    </lineage>
</organism>
<dbReference type="AlphaFoldDB" id="A0A8C4UB03"/>
<dbReference type="GO" id="GO:0048167">
    <property type="term" value="P:regulation of synaptic plasticity"/>
    <property type="evidence" value="ECO:0007669"/>
    <property type="project" value="TreeGrafter"/>
</dbReference>
<dbReference type="InterPro" id="IPR019323">
    <property type="entry name" value="ELKS/CAST"/>
</dbReference>
<keyword evidence="4" id="KW-0770">Synapse</keyword>
<dbReference type="Ensembl" id="ENSFTIT00000010820.1">
    <property type="protein sequence ID" value="ENSFTIP00000010365.1"/>
    <property type="gene ID" value="ENSFTIG00000006963.1"/>
</dbReference>
<dbReference type="GO" id="GO:0030424">
    <property type="term" value="C:axon"/>
    <property type="evidence" value="ECO:0007669"/>
    <property type="project" value="UniProtKB-SubCell"/>
</dbReference>
<evidence type="ECO:0000256" key="3">
    <source>
        <dbReference type="ARBA" id="ARBA00022553"/>
    </source>
</evidence>
<evidence type="ECO:0000256" key="2">
    <source>
        <dbReference type="ARBA" id="ARBA00022490"/>
    </source>
</evidence>
<feature type="coiled-coil region" evidence="9">
    <location>
        <begin position="340"/>
        <end position="692"/>
    </location>
</feature>
<evidence type="ECO:0000256" key="8">
    <source>
        <dbReference type="ARBA" id="ARBA00034106"/>
    </source>
</evidence>
<keyword evidence="12" id="KW-1185">Reference proteome</keyword>
<keyword evidence="6" id="KW-0206">Cytoskeleton</keyword>
<evidence type="ECO:0000256" key="6">
    <source>
        <dbReference type="ARBA" id="ARBA00023212"/>
    </source>
</evidence>
<sequence length="993" mass="114759">MYGSARTISNLEGSPSRSPRLPRSPRLGHRRTNSGGGGGAGKTLSMENIQSLNAAYATSGPMYLSDHEGVASTTFPKGTMTLGRATNRAVYGGRVTAMGSSPNIASAGLSHTDVLSYTDQHGGLTTSSHHHHHQVPSMLRQVRDSTMLDLQAQLKELQRENDLLRKELDIKDSKLGSSMNSIKTFWSPELKKERVLRKEEAARMSVLKEQMRVSHEENQFLDARRTKHLQMTIQALQDELRTQRDLNHLLQQESGNRGAEHFTIELTEENFRRLQAEHDRQAKELFLLRKTLEEMELRIETQKQTLNARDESIKKLLEMLQSKGLPSKGMEDDNERTRRMAEAESQVNHLEVILDQKEKENMHLREELHRRTQLQPEPAKTKALQTVIEMKDTKIASLERNIRDLEDEIQMLKTNGVLNTEDREEEIKQIEVYKSHSKFMKNKIDQLKQELSKKESELLALQTKLETLSNQNSDCKQHIEVLKESLTAKEQRAAILQTEVDALRLRLEEKETFLNKKTKQLQDLTEEKGTLAGEIRDMKDMLEVKERKINVLQKKIENLQEQLRDKDKQLTNLKDRVKSLQTDSSNTDTALATLEEALSEKERIIERLKEQRERDDRERLEEIESYKKENKDLKEKVNALQAELTEKESSLIDLKEHASSLASAGLKRDSKLKSLEIAIEQKKEECSKLEAQLKKMPIRNNGKQGAHEAEEEARMNPEFADRMKQLDKEASYYREECGKAQAEVDRLLEILKEVENEKNDKDKKIAELESLTSRHMKDQNKKVANLKHNQQMEKKKNAQLLEEVRRREDNMTDNSQHLQVEELMNALEKTRQELDSTKARLASTQQSLAEKEAHLANLRMERRKQLEEILEMKQEALLAAISEKDANIALLELSASKKKKTQEEVMALKREKDRLVHQLKQQTQNRMKLMADNYDDDHHHYHHHHHHHHHRSPGRPQHSNHRPSPDQMIQSLLEAHSHGKISCCTLITCPTFA</sequence>
<dbReference type="Gene3D" id="1.10.287.1490">
    <property type="match status" value="1"/>
</dbReference>
<name>A0A8C4UB03_FALTI</name>
<dbReference type="OMA" id="EEILEMX"/>
<dbReference type="OrthoDB" id="2019763at2759"/>
<accession>A0A8C4UB03</accession>
<dbReference type="GO" id="GO:0098882">
    <property type="term" value="F:structural constituent of presynaptic active zone"/>
    <property type="evidence" value="ECO:0007669"/>
    <property type="project" value="TreeGrafter"/>
</dbReference>
<dbReference type="PANTHER" id="PTHR18861:SF3">
    <property type="entry name" value="ERC PROTEIN 2"/>
    <property type="match status" value="1"/>
</dbReference>
<evidence type="ECO:0000256" key="7">
    <source>
        <dbReference type="ARBA" id="ARBA00023273"/>
    </source>
</evidence>
<feature type="coiled-coil region" evidence="9">
    <location>
        <begin position="147"/>
        <end position="174"/>
    </location>
</feature>
<keyword evidence="2" id="KW-0963">Cytoplasm</keyword>
<reference evidence="11" key="1">
    <citation type="submission" date="2025-08" db="UniProtKB">
        <authorList>
            <consortium name="Ensembl"/>
        </authorList>
    </citation>
    <scope>IDENTIFICATION</scope>
</reference>